<gene>
    <name evidence="3" type="ORF">BDV95DRAFT_665223</name>
</gene>
<evidence type="ECO:0000313" key="3">
    <source>
        <dbReference type="EMBL" id="KAF2875836.1"/>
    </source>
</evidence>
<accession>A0A7C8MDV5</accession>
<feature type="chain" id="PRO_5028962561" evidence="2">
    <location>
        <begin position="19"/>
        <end position="167"/>
    </location>
</feature>
<name>A0A7C8MDV5_9PLEO</name>
<evidence type="ECO:0000313" key="4">
    <source>
        <dbReference type="Proteomes" id="UP000481861"/>
    </source>
</evidence>
<keyword evidence="2" id="KW-0732">Signal</keyword>
<feature type="region of interest" description="Disordered" evidence="1">
    <location>
        <begin position="124"/>
        <end position="167"/>
    </location>
</feature>
<feature type="compositionally biased region" description="Basic and acidic residues" evidence="1">
    <location>
        <begin position="124"/>
        <end position="142"/>
    </location>
</feature>
<feature type="signal peptide" evidence="2">
    <location>
        <begin position="1"/>
        <end position="18"/>
    </location>
</feature>
<evidence type="ECO:0000256" key="1">
    <source>
        <dbReference type="SAM" id="MobiDB-lite"/>
    </source>
</evidence>
<organism evidence="3 4">
    <name type="scientific">Massariosphaeria phaeospora</name>
    <dbReference type="NCBI Taxonomy" id="100035"/>
    <lineage>
        <taxon>Eukaryota</taxon>
        <taxon>Fungi</taxon>
        <taxon>Dikarya</taxon>
        <taxon>Ascomycota</taxon>
        <taxon>Pezizomycotina</taxon>
        <taxon>Dothideomycetes</taxon>
        <taxon>Pleosporomycetidae</taxon>
        <taxon>Pleosporales</taxon>
        <taxon>Pleosporales incertae sedis</taxon>
        <taxon>Massariosphaeria</taxon>
    </lineage>
</organism>
<comment type="caution">
    <text evidence="3">The sequence shown here is derived from an EMBL/GenBank/DDBJ whole genome shotgun (WGS) entry which is preliminary data.</text>
</comment>
<proteinExistence type="predicted"/>
<dbReference type="EMBL" id="JAADJZ010000004">
    <property type="protein sequence ID" value="KAF2875836.1"/>
    <property type="molecule type" value="Genomic_DNA"/>
</dbReference>
<keyword evidence="4" id="KW-1185">Reference proteome</keyword>
<evidence type="ECO:0000256" key="2">
    <source>
        <dbReference type="SAM" id="SignalP"/>
    </source>
</evidence>
<reference evidence="3 4" key="1">
    <citation type="submission" date="2020-01" db="EMBL/GenBank/DDBJ databases">
        <authorList>
            <consortium name="DOE Joint Genome Institute"/>
            <person name="Haridas S."/>
            <person name="Albert R."/>
            <person name="Binder M."/>
            <person name="Bloem J."/>
            <person name="Labutti K."/>
            <person name="Salamov A."/>
            <person name="Andreopoulos B."/>
            <person name="Baker S.E."/>
            <person name="Barry K."/>
            <person name="Bills G."/>
            <person name="Bluhm B.H."/>
            <person name="Cannon C."/>
            <person name="Castanera R."/>
            <person name="Culley D.E."/>
            <person name="Daum C."/>
            <person name="Ezra D."/>
            <person name="Gonzalez J.B."/>
            <person name="Henrissat B."/>
            <person name="Kuo A."/>
            <person name="Liang C."/>
            <person name="Lipzen A."/>
            <person name="Lutzoni F."/>
            <person name="Magnuson J."/>
            <person name="Mondo S."/>
            <person name="Nolan M."/>
            <person name="Ohm R."/>
            <person name="Pangilinan J."/>
            <person name="Park H.-J.H."/>
            <person name="Ramirez L."/>
            <person name="Alfaro M."/>
            <person name="Sun H."/>
            <person name="Tritt A."/>
            <person name="Yoshinaga Y."/>
            <person name="Zwiers L.-H.L."/>
            <person name="Turgeon B.G."/>
            <person name="Goodwin S.B."/>
            <person name="Spatafora J.W."/>
            <person name="Crous P.W."/>
            <person name="Grigoriev I.V."/>
        </authorList>
    </citation>
    <scope>NUCLEOTIDE SEQUENCE [LARGE SCALE GENOMIC DNA]</scope>
    <source>
        <strain evidence="3 4">CBS 611.86</strain>
    </source>
</reference>
<dbReference type="AlphaFoldDB" id="A0A7C8MDV5"/>
<feature type="compositionally biased region" description="Polar residues" evidence="1">
    <location>
        <begin position="158"/>
        <end position="167"/>
    </location>
</feature>
<dbReference type="Proteomes" id="UP000481861">
    <property type="component" value="Unassembled WGS sequence"/>
</dbReference>
<sequence>MLFKNHLVLALLAPLAASFVVPPEALVTTPFVAGSESPSIRRDDGTSSKLQDVSKQVYEEALVTQKEDQLRSMMEQYSTSEWRKKNLALRKGEVYDPMPAIHAKRQELYGPDSADDTAPALYARKKDYTSTSDLDRNWEKDSYGYPIQPSGVPERDLWTTTSSSSED</sequence>
<protein>
    <submittedName>
        <fullName evidence="3">Uncharacterized protein</fullName>
    </submittedName>
</protein>